<dbReference type="RefSeq" id="WP_193156976.1">
    <property type="nucleotide sequence ID" value="NZ_AQGU01000029.1"/>
</dbReference>
<evidence type="ECO:0000313" key="3">
    <source>
        <dbReference type="Proteomes" id="UP000648482"/>
    </source>
</evidence>
<reference evidence="2 3" key="1">
    <citation type="submission" date="2015-06" db="EMBL/GenBank/DDBJ databases">
        <title>Genome sequence of Pseudoalteromonas aliena.</title>
        <authorList>
            <person name="Xie B.-B."/>
            <person name="Rong J.-C."/>
            <person name="Qin Q.-L."/>
            <person name="Zhang Y.-Z."/>
        </authorList>
    </citation>
    <scope>NUCLEOTIDE SEQUENCE [LARGE SCALE GENOMIC DNA]</scope>
    <source>
        <strain evidence="2 3">SW19</strain>
    </source>
</reference>
<dbReference type="PROSITE" id="PS51257">
    <property type="entry name" value="PROKAR_LIPOPROTEIN"/>
    <property type="match status" value="1"/>
</dbReference>
<organism evidence="2 3">
    <name type="scientific">Pseudoalteromonas aliena SW19</name>
    <dbReference type="NCBI Taxonomy" id="1314866"/>
    <lineage>
        <taxon>Bacteria</taxon>
        <taxon>Pseudomonadati</taxon>
        <taxon>Pseudomonadota</taxon>
        <taxon>Gammaproteobacteria</taxon>
        <taxon>Alteromonadales</taxon>
        <taxon>Pseudoalteromonadaceae</taxon>
        <taxon>Pseudoalteromonas</taxon>
    </lineage>
</organism>
<feature type="signal peptide" evidence="1">
    <location>
        <begin position="1"/>
        <end position="17"/>
    </location>
</feature>
<keyword evidence="1" id="KW-0732">Signal</keyword>
<feature type="chain" id="PRO_5046187168" evidence="1">
    <location>
        <begin position="18"/>
        <end position="150"/>
    </location>
</feature>
<sequence length="150" mass="16794">MNFKLLMCTLSFSLLFACNDSSPDSQTTELTNLVGTNYQKWKNSNINTYAFTYHAPPSDCPATDALPPVEITIENNVITKLYIPELGESLELDSQVYPTIADVFENMLKSVEHIKGTPSFDKTFGYPISYETDISDLECDGYSITITSFM</sequence>
<name>A0ABR9E6D4_9GAMM</name>
<keyword evidence="3" id="KW-1185">Reference proteome</keyword>
<dbReference type="Proteomes" id="UP000648482">
    <property type="component" value="Unassembled WGS sequence"/>
</dbReference>
<protein>
    <submittedName>
        <fullName evidence="2">Uncharacterized protein</fullName>
    </submittedName>
</protein>
<evidence type="ECO:0000313" key="2">
    <source>
        <dbReference type="EMBL" id="MBE0361421.1"/>
    </source>
</evidence>
<accession>A0ABR9E6D4</accession>
<dbReference type="InterPro" id="IPR046172">
    <property type="entry name" value="DUF6174"/>
</dbReference>
<dbReference type="Pfam" id="PF19671">
    <property type="entry name" value="DUF6174"/>
    <property type="match status" value="1"/>
</dbReference>
<dbReference type="EMBL" id="AQGU01000029">
    <property type="protein sequence ID" value="MBE0361421.1"/>
    <property type="molecule type" value="Genomic_DNA"/>
</dbReference>
<evidence type="ECO:0000256" key="1">
    <source>
        <dbReference type="SAM" id="SignalP"/>
    </source>
</evidence>
<proteinExistence type="predicted"/>
<gene>
    <name evidence="2" type="ORF">PALI_b0392</name>
</gene>
<comment type="caution">
    <text evidence="2">The sequence shown here is derived from an EMBL/GenBank/DDBJ whole genome shotgun (WGS) entry which is preliminary data.</text>
</comment>